<dbReference type="PANTHER" id="PTHR46825:SF7">
    <property type="entry name" value="D-ALANYL-D-ALANINE CARBOXYPEPTIDASE"/>
    <property type="match status" value="1"/>
</dbReference>
<accession>A0A344LL67</accession>
<dbReference type="SUPFAM" id="SSF56601">
    <property type="entry name" value="beta-lactamase/transpeptidase-like"/>
    <property type="match status" value="1"/>
</dbReference>
<gene>
    <name evidence="3" type="ORF">A4R43_25685</name>
</gene>
<dbReference type="KEGG" id="aab:A4R43_25685"/>
<keyword evidence="3" id="KW-0378">Hydrolase</keyword>
<dbReference type="Gene3D" id="3.40.710.10">
    <property type="entry name" value="DD-peptidase/beta-lactamase superfamily"/>
    <property type="match status" value="1"/>
</dbReference>
<organism evidence="3 4">
    <name type="scientific">Amycolatopsis albispora</name>
    <dbReference type="NCBI Taxonomy" id="1804986"/>
    <lineage>
        <taxon>Bacteria</taxon>
        <taxon>Bacillati</taxon>
        <taxon>Actinomycetota</taxon>
        <taxon>Actinomycetes</taxon>
        <taxon>Pseudonocardiales</taxon>
        <taxon>Pseudonocardiaceae</taxon>
        <taxon>Amycolatopsis</taxon>
    </lineage>
</organism>
<dbReference type="InterPro" id="IPR050491">
    <property type="entry name" value="AmpC-like"/>
</dbReference>
<keyword evidence="4" id="KW-1185">Reference proteome</keyword>
<name>A0A344LL67_9PSEU</name>
<proteinExistence type="predicted"/>
<evidence type="ECO:0000313" key="3">
    <source>
        <dbReference type="EMBL" id="AXB48791.1"/>
    </source>
</evidence>
<reference evidence="3 4" key="1">
    <citation type="submission" date="2016-04" db="EMBL/GenBank/DDBJ databases">
        <title>Complete genome sequence and analysis of deep-sea sediment isolate, Amycolatopsis sp. WP1.</title>
        <authorList>
            <person name="Wang H."/>
            <person name="Chen S."/>
            <person name="Wu Q."/>
        </authorList>
    </citation>
    <scope>NUCLEOTIDE SEQUENCE [LARGE SCALE GENOMIC DNA]</scope>
    <source>
        <strain evidence="3 4">WP1</strain>
    </source>
</reference>
<protein>
    <submittedName>
        <fullName evidence="3">Serine hydrolase</fullName>
    </submittedName>
</protein>
<dbReference type="PANTHER" id="PTHR46825">
    <property type="entry name" value="D-ALANYL-D-ALANINE-CARBOXYPEPTIDASE/ENDOPEPTIDASE AMPH"/>
    <property type="match status" value="1"/>
</dbReference>
<dbReference type="RefSeq" id="WP_113697878.1">
    <property type="nucleotide sequence ID" value="NZ_CP015163.1"/>
</dbReference>
<dbReference type="Proteomes" id="UP000250434">
    <property type="component" value="Chromosome"/>
</dbReference>
<dbReference type="GO" id="GO:0016787">
    <property type="term" value="F:hydrolase activity"/>
    <property type="evidence" value="ECO:0007669"/>
    <property type="project" value="UniProtKB-KW"/>
</dbReference>
<dbReference type="InterPro" id="IPR001466">
    <property type="entry name" value="Beta-lactam-related"/>
</dbReference>
<evidence type="ECO:0000259" key="1">
    <source>
        <dbReference type="Pfam" id="PF00144"/>
    </source>
</evidence>
<evidence type="ECO:0000313" key="4">
    <source>
        <dbReference type="Proteomes" id="UP000250434"/>
    </source>
</evidence>
<dbReference type="EMBL" id="CP015163">
    <property type="protein sequence ID" value="AXB48791.1"/>
    <property type="molecule type" value="Genomic_DNA"/>
</dbReference>
<dbReference type="Pfam" id="PF00144">
    <property type="entry name" value="Beta-lactamase"/>
    <property type="match status" value="1"/>
</dbReference>
<feature type="domain" description="DUF7586" evidence="2">
    <location>
        <begin position="345"/>
        <end position="429"/>
    </location>
</feature>
<sequence>MLPTTEFALLRRIATEQSANRAPSLVAAVVRDGEIVWSGARGTVGGDAPDDDTQYRLGSITKSIVAAEVLRLRDEGKLDLNDALDKHVPGTALGGQTVAQLLSHTGGITAESPGSWWERSPGGDWAALDASLGADEIKLRPGSRFHYSNVGYGVLGELIARLRGTSWLDALRTGVLNPLGMTRTSPHPEGKHAEGWAVHPFADVLLPEPSPDAGAMAPAGQLWSTVRDLATWTAFVGGRTGEVLRPETVAEMREMAAVDDGDAWTVGYGLGFQVLRHNGRRLAGHTGSMPGFLATTLIDPATQTGALAMTNTTSGVAILSLAVDLLTIADDYEPRLPAEWRPSEVEPELLALTGLWHWGPTPYHLRVLPGGWLDLSPASGSGRASRFRPQPDGTFTGLDGYYTGETLRVVKDTDGTVTHLDLATFIFTRTPYDPAAPVPGGVDPKGWRIG</sequence>
<dbReference type="AlphaFoldDB" id="A0A344LL67"/>
<dbReference type="InterPro" id="IPR012338">
    <property type="entry name" value="Beta-lactam/transpept-like"/>
</dbReference>
<feature type="domain" description="Beta-lactamase-related" evidence="1">
    <location>
        <begin position="11"/>
        <end position="315"/>
    </location>
</feature>
<evidence type="ECO:0000259" key="2">
    <source>
        <dbReference type="Pfam" id="PF24491"/>
    </source>
</evidence>
<dbReference type="Pfam" id="PF24491">
    <property type="entry name" value="DUF7586"/>
    <property type="match status" value="1"/>
</dbReference>
<dbReference type="OrthoDB" id="3863176at2"/>
<dbReference type="InterPro" id="IPR056008">
    <property type="entry name" value="DUF7586"/>
</dbReference>